<sequence length="188" mass="21239">MNLPTLIRNPIPTPNLSQTSPTFRWRLRCSPAGSHEYALLELPRFRGPWQVARTGKLSSHAPPLLGFLGETKCNNRRIEYIKQKLDWFGFGVPSKGKSGGLALLWDKSVSVQLQSFSDHHIDATVLCDNDRDSWRFTGIYGAPETGNHFLTWSLLSRLSTQSCRPWLCAGDYNKILKQDEKQGGVDRP</sequence>
<evidence type="ECO:0008006" key="2">
    <source>
        <dbReference type="Google" id="ProtNLM"/>
    </source>
</evidence>
<dbReference type="PANTHER" id="PTHR35218:SF9">
    <property type="entry name" value="ENDONUCLEASE_EXONUCLEASE_PHOSPHATASE DOMAIN-CONTAINING PROTEIN"/>
    <property type="match status" value="1"/>
</dbReference>
<name>A0AAW2KFQ0_9LAMI</name>
<proteinExistence type="predicted"/>
<reference evidence="1" key="2">
    <citation type="journal article" date="2024" name="Plant">
        <title>Genomic evolution and insights into agronomic trait innovations of Sesamum species.</title>
        <authorList>
            <person name="Miao H."/>
            <person name="Wang L."/>
            <person name="Qu L."/>
            <person name="Liu H."/>
            <person name="Sun Y."/>
            <person name="Le M."/>
            <person name="Wang Q."/>
            <person name="Wei S."/>
            <person name="Zheng Y."/>
            <person name="Lin W."/>
            <person name="Duan Y."/>
            <person name="Cao H."/>
            <person name="Xiong S."/>
            <person name="Wang X."/>
            <person name="Wei L."/>
            <person name="Li C."/>
            <person name="Ma Q."/>
            <person name="Ju M."/>
            <person name="Zhao R."/>
            <person name="Li G."/>
            <person name="Mu C."/>
            <person name="Tian Q."/>
            <person name="Mei H."/>
            <person name="Zhang T."/>
            <person name="Gao T."/>
            <person name="Zhang H."/>
        </authorList>
    </citation>
    <scope>NUCLEOTIDE SEQUENCE</scope>
    <source>
        <strain evidence="1">KEN8</strain>
    </source>
</reference>
<evidence type="ECO:0000313" key="1">
    <source>
        <dbReference type="EMBL" id="KAL0305016.1"/>
    </source>
</evidence>
<accession>A0AAW2KFQ0</accession>
<protein>
    <recommendedName>
        <fullName evidence="2">Endonuclease/exonuclease/phosphatase</fullName>
    </recommendedName>
</protein>
<dbReference type="EMBL" id="JACGWM010000432">
    <property type="protein sequence ID" value="KAL0305016.1"/>
    <property type="molecule type" value="Genomic_DNA"/>
</dbReference>
<comment type="caution">
    <text evidence="1">The sequence shown here is derived from an EMBL/GenBank/DDBJ whole genome shotgun (WGS) entry which is preliminary data.</text>
</comment>
<organism evidence="1">
    <name type="scientific">Sesamum calycinum</name>
    <dbReference type="NCBI Taxonomy" id="2727403"/>
    <lineage>
        <taxon>Eukaryota</taxon>
        <taxon>Viridiplantae</taxon>
        <taxon>Streptophyta</taxon>
        <taxon>Embryophyta</taxon>
        <taxon>Tracheophyta</taxon>
        <taxon>Spermatophyta</taxon>
        <taxon>Magnoliopsida</taxon>
        <taxon>eudicotyledons</taxon>
        <taxon>Gunneridae</taxon>
        <taxon>Pentapetalae</taxon>
        <taxon>asterids</taxon>
        <taxon>lamiids</taxon>
        <taxon>Lamiales</taxon>
        <taxon>Pedaliaceae</taxon>
        <taxon>Sesamum</taxon>
    </lineage>
</organism>
<dbReference type="InterPro" id="IPR036691">
    <property type="entry name" value="Endo/exonu/phosph_ase_sf"/>
</dbReference>
<dbReference type="PANTHER" id="PTHR35218">
    <property type="entry name" value="RNASE H DOMAIN-CONTAINING PROTEIN"/>
    <property type="match status" value="1"/>
</dbReference>
<dbReference type="SUPFAM" id="SSF56219">
    <property type="entry name" value="DNase I-like"/>
    <property type="match status" value="1"/>
</dbReference>
<gene>
    <name evidence="1" type="ORF">Scaly_2999800</name>
</gene>
<reference evidence="1" key="1">
    <citation type="submission" date="2020-06" db="EMBL/GenBank/DDBJ databases">
        <authorList>
            <person name="Li T."/>
            <person name="Hu X."/>
            <person name="Zhang T."/>
            <person name="Song X."/>
            <person name="Zhang H."/>
            <person name="Dai N."/>
            <person name="Sheng W."/>
            <person name="Hou X."/>
            <person name="Wei L."/>
        </authorList>
    </citation>
    <scope>NUCLEOTIDE SEQUENCE</scope>
    <source>
        <strain evidence="1">KEN8</strain>
        <tissue evidence="1">Leaf</tissue>
    </source>
</reference>
<dbReference type="Gene3D" id="3.60.10.10">
    <property type="entry name" value="Endonuclease/exonuclease/phosphatase"/>
    <property type="match status" value="1"/>
</dbReference>
<dbReference type="AlphaFoldDB" id="A0AAW2KFQ0"/>